<dbReference type="RefSeq" id="WP_233720436.1">
    <property type="nucleotide sequence ID" value="NZ_JAJUWU010000016.1"/>
</dbReference>
<keyword evidence="9" id="KW-1278">Translocase</keyword>
<evidence type="ECO:0000259" key="11">
    <source>
        <dbReference type="PROSITE" id="PS50893"/>
    </source>
</evidence>
<dbReference type="InterPro" id="IPR050107">
    <property type="entry name" value="ABC_carbohydrate_import_ATPase"/>
</dbReference>
<dbReference type="GO" id="GO:0016887">
    <property type="term" value="F:ATP hydrolysis activity"/>
    <property type="evidence" value="ECO:0007669"/>
    <property type="project" value="InterPro"/>
</dbReference>
<dbReference type="InterPro" id="IPR003593">
    <property type="entry name" value="AAA+_ATPase"/>
</dbReference>
<evidence type="ECO:0000256" key="4">
    <source>
        <dbReference type="ARBA" id="ARBA00022475"/>
    </source>
</evidence>
<dbReference type="FunFam" id="3.40.50.300:FF:000127">
    <property type="entry name" value="Ribose import ATP-binding protein RbsA"/>
    <property type="match status" value="1"/>
</dbReference>
<keyword evidence="5" id="KW-0762">Sugar transport</keyword>
<dbReference type="Proteomes" id="UP001139035">
    <property type="component" value="Unassembled WGS sequence"/>
</dbReference>
<dbReference type="GO" id="GO:0005524">
    <property type="term" value="F:ATP binding"/>
    <property type="evidence" value="ECO:0007669"/>
    <property type="project" value="UniProtKB-KW"/>
</dbReference>
<accession>A0A9X1T5P2</accession>
<dbReference type="EMBL" id="JAJUWU010000016">
    <property type="protein sequence ID" value="MCE7029442.1"/>
    <property type="molecule type" value="Genomic_DNA"/>
</dbReference>
<evidence type="ECO:0000256" key="3">
    <source>
        <dbReference type="ARBA" id="ARBA00022448"/>
    </source>
</evidence>
<keyword evidence="7" id="KW-0547">Nucleotide-binding</keyword>
<dbReference type="CDD" id="cd03216">
    <property type="entry name" value="ABC_Carb_Monos_I"/>
    <property type="match status" value="1"/>
</dbReference>
<evidence type="ECO:0000256" key="2">
    <source>
        <dbReference type="ARBA" id="ARBA00005417"/>
    </source>
</evidence>
<evidence type="ECO:0000256" key="6">
    <source>
        <dbReference type="ARBA" id="ARBA00022737"/>
    </source>
</evidence>
<dbReference type="InterPro" id="IPR017871">
    <property type="entry name" value="ABC_transporter-like_CS"/>
</dbReference>
<feature type="domain" description="ABC transporter" evidence="11">
    <location>
        <begin position="268"/>
        <end position="511"/>
    </location>
</feature>
<dbReference type="PANTHER" id="PTHR43790">
    <property type="entry name" value="CARBOHYDRATE TRANSPORT ATP-BINDING PROTEIN MG119-RELATED"/>
    <property type="match status" value="1"/>
</dbReference>
<evidence type="ECO:0000313" key="12">
    <source>
        <dbReference type="EMBL" id="MCE7029442.1"/>
    </source>
</evidence>
<evidence type="ECO:0000256" key="10">
    <source>
        <dbReference type="ARBA" id="ARBA00023136"/>
    </source>
</evidence>
<keyword evidence="10" id="KW-0472">Membrane</keyword>
<keyword evidence="13" id="KW-1185">Reference proteome</keyword>
<proteinExistence type="inferred from homology"/>
<evidence type="ECO:0000313" key="13">
    <source>
        <dbReference type="Proteomes" id="UP001139035"/>
    </source>
</evidence>
<gene>
    <name evidence="12" type="ORF">LZD57_15735</name>
</gene>
<dbReference type="PROSITE" id="PS00211">
    <property type="entry name" value="ABC_TRANSPORTER_1"/>
    <property type="match status" value="1"/>
</dbReference>
<dbReference type="Gene3D" id="3.40.50.300">
    <property type="entry name" value="P-loop containing nucleotide triphosphate hydrolases"/>
    <property type="match status" value="2"/>
</dbReference>
<evidence type="ECO:0000256" key="1">
    <source>
        <dbReference type="ARBA" id="ARBA00004202"/>
    </source>
</evidence>
<dbReference type="Pfam" id="PF00005">
    <property type="entry name" value="ABC_tran"/>
    <property type="match status" value="2"/>
</dbReference>
<dbReference type="InterPro" id="IPR027417">
    <property type="entry name" value="P-loop_NTPase"/>
</dbReference>
<dbReference type="CDD" id="cd03215">
    <property type="entry name" value="ABC_Carb_Monos_II"/>
    <property type="match status" value="1"/>
</dbReference>
<reference evidence="12" key="1">
    <citation type="submission" date="2022-01" db="EMBL/GenBank/DDBJ databases">
        <title>Jiella avicenniae sp. nov., a novel endophytic bacterium isolated from bark of Avicennia marina.</title>
        <authorList>
            <person name="Tuo L."/>
        </authorList>
    </citation>
    <scope>NUCLEOTIDE SEQUENCE</scope>
    <source>
        <strain evidence="12">CBK1P-4</strain>
    </source>
</reference>
<dbReference type="InterPro" id="IPR003439">
    <property type="entry name" value="ABC_transporter-like_ATP-bd"/>
</dbReference>
<evidence type="ECO:0000256" key="5">
    <source>
        <dbReference type="ARBA" id="ARBA00022597"/>
    </source>
</evidence>
<sequence length="517" mass="55695">MTSADITRTTTPNTAEPLLVLSGVTKRFPGVLALDGVDLDVKAGELHVLFGENGAGKSTLINVIAGTFPPTSGSFRFGGEEMSELTPHEARAIGISPVFQEFSLVPSLTVEENLFLGREKSAAGVLDAGGMRKRARELIGELGFDLYPKARVDSLDRAHQQMAEIAKALLGNVKLLILDEPTASLTERETGRLFELIAKLKTDGVGIIYVSHRMREIRALADRVTVLRDGRHIKTLDAATVTDGELVELMTGRKIDVLFPTIAHDPGETAIEVHDLSTADGLVKGVDFVARAGEITGIAGLVGCGKSELVRAIYGIAPIASGSVALRGKLLDRLDPRTSLRRGVAYFPANRGVEGLALSRPIRENVSMAALDLSRYQRGGVIRRAAERALIGPIMETLKLRPPNIERAVGDLSGGNRQKVMLGRAMARDLDIFLFDEPSVGIDVGAKVEVYEFIKRLVEQGAAVVVVSSELPEVLALSNRLYVMHHGRIAALLEGAAKTEQNVLSSFFEEESREKAA</sequence>
<dbReference type="PROSITE" id="PS50893">
    <property type="entry name" value="ABC_TRANSPORTER_2"/>
    <property type="match status" value="2"/>
</dbReference>
<keyword evidence="3" id="KW-0813">Transport</keyword>
<comment type="caution">
    <text evidence="12">The sequence shown here is derived from an EMBL/GenBank/DDBJ whole genome shotgun (WGS) entry which is preliminary data.</text>
</comment>
<dbReference type="PANTHER" id="PTHR43790:SF9">
    <property type="entry name" value="GALACTOFURANOSE TRANSPORTER ATP-BINDING PROTEIN YTFR"/>
    <property type="match status" value="1"/>
</dbReference>
<feature type="domain" description="ABC transporter" evidence="11">
    <location>
        <begin position="19"/>
        <end position="254"/>
    </location>
</feature>
<keyword evidence="6" id="KW-0677">Repeat</keyword>
<dbReference type="AlphaFoldDB" id="A0A9X1T5P2"/>
<evidence type="ECO:0000256" key="8">
    <source>
        <dbReference type="ARBA" id="ARBA00022840"/>
    </source>
</evidence>
<organism evidence="12 13">
    <name type="scientific">Jiella avicenniae</name>
    <dbReference type="NCBI Taxonomy" id="2907202"/>
    <lineage>
        <taxon>Bacteria</taxon>
        <taxon>Pseudomonadati</taxon>
        <taxon>Pseudomonadota</taxon>
        <taxon>Alphaproteobacteria</taxon>
        <taxon>Hyphomicrobiales</taxon>
        <taxon>Aurantimonadaceae</taxon>
        <taxon>Jiella</taxon>
    </lineage>
</organism>
<dbReference type="SUPFAM" id="SSF52540">
    <property type="entry name" value="P-loop containing nucleoside triphosphate hydrolases"/>
    <property type="match status" value="2"/>
</dbReference>
<name>A0A9X1T5P2_9HYPH</name>
<keyword evidence="4" id="KW-1003">Cell membrane</keyword>
<keyword evidence="8 12" id="KW-0067">ATP-binding</keyword>
<comment type="similarity">
    <text evidence="2">Belongs to the ABC transporter superfamily.</text>
</comment>
<evidence type="ECO:0000256" key="7">
    <source>
        <dbReference type="ARBA" id="ARBA00022741"/>
    </source>
</evidence>
<protein>
    <submittedName>
        <fullName evidence="12">Sugar ABC transporter ATP-binding protein</fullName>
    </submittedName>
</protein>
<evidence type="ECO:0000256" key="9">
    <source>
        <dbReference type="ARBA" id="ARBA00022967"/>
    </source>
</evidence>
<dbReference type="SMART" id="SM00382">
    <property type="entry name" value="AAA"/>
    <property type="match status" value="2"/>
</dbReference>
<comment type="subcellular location">
    <subcellularLocation>
        <location evidence="1">Cell membrane</location>
        <topology evidence="1">Peripheral membrane protein</topology>
    </subcellularLocation>
</comment>
<dbReference type="GO" id="GO:0005886">
    <property type="term" value="C:plasma membrane"/>
    <property type="evidence" value="ECO:0007669"/>
    <property type="project" value="UniProtKB-SubCell"/>
</dbReference>